<proteinExistence type="predicted"/>
<keyword evidence="3" id="KW-0134">Cell wall</keyword>
<evidence type="ECO:0000256" key="7">
    <source>
        <dbReference type="ARBA" id="ARBA00022737"/>
    </source>
</evidence>
<organism evidence="15 16">
    <name type="scientific">Castilleja foliolosa</name>
    <dbReference type="NCBI Taxonomy" id="1961234"/>
    <lineage>
        <taxon>Eukaryota</taxon>
        <taxon>Viridiplantae</taxon>
        <taxon>Streptophyta</taxon>
        <taxon>Embryophyta</taxon>
        <taxon>Tracheophyta</taxon>
        <taxon>Spermatophyta</taxon>
        <taxon>Magnoliopsida</taxon>
        <taxon>eudicotyledons</taxon>
        <taxon>Gunneridae</taxon>
        <taxon>Pentapetalae</taxon>
        <taxon>asterids</taxon>
        <taxon>lamiids</taxon>
        <taxon>Lamiales</taxon>
        <taxon>Orobanchaceae</taxon>
        <taxon>Pedicularideae</taxon>
        <taxon>Castillejinae</taxon>
        <taxon>Castilleja</taxon>
    </lineage>
</organism>
<dbReference type="FunFam" id="3.80.10.10:FF:000041">
    <property type="entry name" value="LRR receptor-like serine/threonine-protein kinase ERECTA"/>
    <property type="match status" value="1"/>
</dbReference>
<dbReference type="InterPro" id="IPR051582">
    <property type="entry name" value="LRR_extensin-like_regulator"/>
</dbReference>
<evidence type="ECO:0000256" key="11">
    <source>
        <dbReference type="ARBA" id="ARBA00023316"/>
    </source>
</evidence>
<evidence type="ECO:0000256" key="6">
    <source>
        <dbReference type="ARBA" id="ARBA00022729"/>
    </source>
</evidence>
<comment type="subcellular location">
    <subcellularLocation>
        <location evidence="2">Membrane</location>
    </subcellularLocation>
    <subcellularLocation>
        <location evidence="1">Secreted</location>
        <location evidence="1">Cell wall</location>
    </subcellularLocation>
</comment>
<dbReference type="Gene3D" id="3.80.10.10">
    <property type="entry name" value="Ribonuclease Inhibitor"/>
    <property type="match status" value="2"/>
</dbReference>
<reference evidence="16" key="1">
    <citation type="journal article" date="2024" name="IScience">
        <title>Strigolactones Initiate the Formation of Haustorium-like Structures in Castilleja.</title>
        <authorList>
            <person name="Buerger M."/>
            <person name="Peterson D."/>
            <person name="Chory J."/>
        </authorList>
    </citation>
    <scope>NUCLEOTIDE SEQUENCE [LARGE SCALE GENOMIC DNA]</scope>
</reference>
<keyword evidence="7" id="KW-0677">Repeat</keyword>
<dbReference type="AlphaFoldDB" id="A0ABD3ERB0"/>
<comment type="caution">
    <text evidence="15">The sequence shown here is derived from an EMBL/GenBank/DDBJ whole genome shotgun (WGS) entry which is preliminary data.</text>
</comment>
<evidence type="ECO:0000313" key="16">
    <source>
        <dbReference type="Proteomes" id="UP001632038"/>
    </source>
</evidence>
<accession>A0ABD3ERB0</accession>
<dbReference type="Proteomes" id="UP001632038">
    <property type="component" value="Unassembled WGS sequence"/>
</dbReference>
<keyword evidence="4" id="KW-0964">Secreted</keyword>
<dbReference type="GO" id="GO:0016020">
    <property type="term" value="C:membrane"/>
    <property type="evidence" value="ECO:0007669"/>
    <property type="project" value="UniProtKB-SubCell"/>
</dbReference>
<dbReference type="Pfam" id="PF13855">
    <property type="entry name" value="LRR_8"/>
    <property type="match status" value="1"/>
</dbReference>
<dbReference type="SUPFAM" id="SSF52058">
    <property type="entry name" value="L domain-like"/>
    <property type="match status" value="1"/>
</dbReference>
<dbReference type="PANTHER" id="PTHR32093:SF120">
    <property type="entry name" value="LEUCINE-RICH REPEAT EXTENSIN-LIKE PROTEIN 3-RELATED"/>
    <property type="match status" value="1"/>
</dbReference>
<evidence type="ECO:0000256" key="8">
    <source>
        <dbReference type="ARBA" id="ARBA00023136"/>
    </source>
</evidence>
<evidence type="ECO:0000256" key="13">
    <source>
        <dbReference type="SAM" id="SignalP"/>
    </source>
</evidence>
<dbReference type="InterPro" id="IPR001611">
    <property type="entry name" value="Leu-rich_rpt"/>
</dbReference>
<gene>
    <name evidence="15" type="primary">LRX7_1</name>
    <name evidence="15" type="ORF">CASFOL_000055</name>
</gene>
<dbReference type="Pfam" id="PF00560">
    <property type="entry name" value="LRR_1"/>
    <property type="match status" value="2"/>
</dbReference>
<dbReference type="EMBL" id="JAVIJP010000001">
    <property type="protein sequence ID" value="KAL3655659.1"/>
    <property type="molecule type" value="Genomic_DNA"/>
</dbReference>
<dbReference type="InterPro" id="IPR013210">
    <property type="entry name" value="LRR_N_plant-typ"/>
</dbReference>
<name>A0ABD3ERB0_9LAMI</name>
<protein>
    <recommendedName>
        <fullName evidence="12">Cell wall hydroxyproline-rich glycoprotein</fullName>
    </recommendedName>
</protein>
<evidence type="ECO:0000313" key="15">
    <source>
        <dbReference type="EMBL" id="KAL3655659.1"/>
    </source>
</evidence>
<evidence type="ECO:0000259" key="14">
    <source>
        <dbReference type="Pfam" id="PF08263"/>
    </source>
</evidence>
<evidence type="ECO:0000256" key="5">
    <source>
        <dbReference type="ARBA" id="ARBA00022614"/>
    </source>
</evidence>
<evidence type="ECO:0000256" key="1">
    <source>
        <dbReference type="ARBA" id="ARBA00004191"/>
    </source>
</evidence>
<sequence length="424" mass="46966">MIHHLSSSKTMFPCILLLLFNFSPLNRAAADNNVSQYRHLLSYNDDPLATEPWLEFENSRLKNAYIALQSWKESILSDPTNITANWVGPDPCNYTGVFCWPAPDNNCERTVAGIDINHADIAGHLPHELGLLFDLAIFHINSNRFCGPLPESLTNLKLLHELDLSNNHFAGPFPKLLLQFRNLKYLDIRYNEFEGEIPSGLFDKHFDAIFVNDNRFSSALPENIGNSPVSVVVMANNKFGGCLPASLGNMGPTLHELVLTNNGLSSCFPWEIGRLTNLTVLDVSRNKMVGPLPESIGNMGSLEQLNLGGNMMSGEISTKICRLPNLRNFDYGDNYFTDEDTVCLKLPEFDDTMNCFRGRPNQKPEMQCRRFLSKGVNCSSFGCAAASTYSPPPPPETGGTPATRVEPPVCTAPLCPCLKPPPMP</sequence>
<evidence type="ECO:0000256" key="10">
    <source>
        <dbReference type="ARBA" id="ARBA00023278"/>
    </source>
</evidence>
<keyword evidence="11" id="KW-0961">Cell wall biogenesis/degradation</keyword>
<dbReference type="PANTHER" id="PTHR32093">
    <property type="entry name" value="LEUCINE-RICH REPEAT EXTENSIN-LIKE PROTEIN 3-RELATED"/>
    <property type="match status" value="1"/>
</dbReference>
<evidence type="ECO:0000256" key="3">
    <source>
        <dbReference type="ARBA" id="ARBA00022512"/>
    </source>
</evidence>
<keyword evidence="8" id="KW-0472">Membrane</keyword>
<keyword evidence="10" id="KW-0379">Hydroxylation</keyword>
<evidence type="ECO:0000256" key="4">
    <source>
        <dbReference type="ARBA" id="ARBA00022525"/>
    </source>
</evidence>
<dbReference type="Pfam" id="PF08263">
    <property type="entry name" value="LRRNT_2"/>
    <property type="match status" value="1"/>
</dbReference>
<dbReference type="GO" id="GO:0071555">
    <property type="term" value="P:cell wall organization"/>
    <property type="evidence" value="ECO:0007669"/>
    <property type="project" value="UniProtKB-KW"/>
</dbReference>
<feature type="signal peptide" evidence="13">
    <location>
        <begin position="1"/>
        <end position="30"/>
    </location>
</feature>
<keyword evidence="9" id="KW-0325">Glycoprotein</keyword>
<keyword evidence="6 13" id="KW-0732">Signal</keyword>
<feature type="domain" description="Leucine-rich repeat-containing N-terminal plant-type" evidence="14">
    <location>
        <begin position="67"/>
        <end position="100"/>
    </location>
</feature>
<evidence type="ECO:0000256" key="2">
    <source>
        <dbReference type="ARBA" id="ARBA00004370"/>
    </source>
</evidence>
<dbReference type="InterPro" id="IPR032675">
    <property type="entry name" value="LRR_dom_sf"/>
</dbReference>
<feature type="chain" id="PRO_5044790570" description="Cell wall hydroxyproline-rich glycoprotein" evidence="13">
    <location>
        <begin position="31"/>
        <end position="424"/>
    </location>
</feature>
<keyword evidence="16" id="KW-1185">Reference proteome</keyword>
<dbReference type="FunFam" id="3.80.10.10:FF:000224">
    <property type="entry name" value="Leucine-rich repeat extensin-like protein 1"/>
    <property type="match status" value="1"/>
</dbReference>
<keyword evidence="5" id="KW-0433">Leucine-rich repeat</keyword>
<evidence type="ECO:0000256" key="12">
    <source>
        <dbReference type="ARBA" id="ARBA00041871"/>
    </source>
</evidence>
<evidence type="ECO:0000256" key="9">
    <source>
        <dbReference type="ARBA" id="ARBA00023180"/>
    </source>
</evidence>